<organism evidence="2 3">
    <name type="scientific">Cimex lectularius</name>
    <name type="common">Bed bug</name>
    <name type="synonym">Acanthia lectularia</name>
    <dbReference type="NCBI Taxonomy" id="79782"/>
    <lineage>
        <taxon>Eukaryota</taxon>
        <taxon>Metazoa</taxon>
        <taxon>Ecdysozoa</taxon>
        <taxon>Arthropoda</taxon>
        <taxon>Hexapoda</taxon>
        <taxon>Insecta</taxon>
        <taxon>Pterygota</taxon>
        <taxon>Neoptera</taxon>
        <taxon>Paraneoptera</taxon>
        <taxon>Hemiptera</taxon>
        <taxon>Heteroptera</taxon>
        <taxon>Panheteroptera</taxon>
        <taxon>Cimicomorpha</taxon>
        <taxon>Cimicidae</taxon>
        <taxon>Cimex</taxon>
    </lineage>
</organism>
<dbReference type="Proteomes" id="UP000494040">
    <property type="component" value="Unassembled WGS sequence"/>
</dbReference>
<feature type="transmembrane region" description="Helical" evidence="1">
    <location>
        <begin position="121"/>
        <end position="141"/>
    </location>
</feature>
<name>A0A8I6SBK7_CIMLE</name>
<feature type="transmembrane region" description="Helical" evidence="1">
    <location>
        <begin position="87"/>
        <end position="109"/>
    </location>
</feature>
<dbReference type="PANTHER" id="PTHR38640">
    <property type="entry name" value="GEO09659P1"/>
    <property type="match status" value="1"/>
</dbReference>
<keyword evidence="3" id="KW-1185">Reference proteome</keyword>
<reference evidence="2" key="1">
    <citation type="submission" date="2022-01" db="UniProtKB">
        <authorList>
            <consortium name="EnsemblMetazoa"/>
        </authorList>
    </citation>
    <scope>IDENTIFICATION</scope>
</reference>
<dbReference type="RefSeq" id="XP_014262014.1">
    <property type="nucleotide sequence ID" value="XM_014406528.2"/>
</dbReference>
<proteinExistence type="predicted"/>
<protein>
    <submittedName>
        <fullName evidence="2">Uncharacterized protein</fullName>
    </submittedName>
</protein>
<evidence type="ECO:0000313" key="2">
    <source>
        <dbReference type="EnsemblMetazoa" id="XP_014262014.1"/>
    </source>
</evidence>
<dbReference type="EnsemblMetazoa" id="XM_014406528.2">
    <property type="protein sequence ID" value="XP_014262014.1"/>
    <property type="gene ID" value="LOC106674077"/>
</dbReference>
<keyword evidence="1" id="KW-0812">Transmembrane</keyword>
<dbReference type="OMA" id="CYFWTRE"/>
<dbReference type="PANTHER" id="PTHR38640:SF1">
    <property type="entry name" value="GEO09659P1"/>
    <property type="match status" value="1"/>
</dbReference>
<keyword evidence="1" id="KW-1133">Transmembrane helix</keyword>
<dbReference type="KEGG" id="clec:106674077"/>
<feature type="transmembrane region" description="Helical" evidence="1">
    <location>
        <begin position="23"/>
        <end position="44"/>
    </location>
</feature>
<feature type="transmembrane region" description="Helical" evidence="1">
    <location>
        <begin position="56"/>
        <end position="75"/>
    </location>
</feature>
<keyword evidence="1" id="KW-0472">Membrane</keyword>
<evidence type="ECO:0000256" key="1">
    <source>
        <dbReference type="SAM" id="Phobius"/>
    </source>
</evidence>
<accession>A0A8I6SBK7</accession>
<dbReference type="OrthoDB" id="5915502at2759"/>
<evidence type="ECO:0000313" key="3">
    <source>
        <dbReference type="Proteomes" id="UP000494040"/>
    </source>
</evidence>
<dbReference type="AlphaFoldDB" id="A0A8I6SBK7"/>
<sequence length="151" mass="16414">MSKQGEKKCCLQLCKPLTTNNLAFHYLPLFGAVNYATLSVNVMHPSLIARLCPARDVTNVLLANSVVGTTLYIYSRPHLKHAPTQTRLLYSGFSAVMFNFGSVLVWAVLRTVTKSQCIATLVGLLSGFGMVAAGKHCLQYIDSQVETSSSS</sequence>
<dbReference type="GeneID" id="106674077"/>